<reference evidence="2 3" key="1">
    <citation type="submission" date="2024-04" db="EMBL/GenBank/DDBJ databases">
        <authorList>
            <person name="Fracassetti M."/>
        </authorList>
    </citation>
    <scope>NUCLEOTIDE SEQUENCE [LARGE SCALE GENOMIC DNA]</scope>
</reference>
<dbReference type="AlphaFoldDB" id="A0AAV2EAG8"/>
<feature type="region of interest" description="Disordered" evidence="1">
    <location>
        <begin position="102"/>
        <end position="143"/>
    </location>
</feature>
<accession>A0AAV2EAG8</accession>
<feature type="compositionally biased region" description="Polar residues" evidence="1">
    <location>
        <begin position="134"/>
        <end position="143"/>
    </location>
</feature>
<name>A0AAV2EAG8_9ROSI</name>
<feature type="compositionally biased region" description="Gly residues" evidence="1">
    <location>
        <begin position="16"/>
        <end position="25"/>
    </location>
</feature>
<evidence type="ECO:0000256" key="1">
    <source>
        <dbReference type="SAM" id="MobiDB-lite"/>
    </source>
</evidence>
<protein>
    <submittedName>
        <fullName evidence="2">Uncharacterized protein</fullName>
    </submittedName>
</protein>
<feature type="compositionally biased region" description="Gly residues" evidence="1">
    <location>
        <begin position="112"/>
        <end position="123"/>
    </location>
</feature>
<sequence>MAVTLGQGTAERVGLDAGGPHGGLGLVPTPTTEEIAAIRGKVKMPGYDNVVHNPCFIPLGPSLIEDEMGRVQRAGGGPERGYKTDGLDRTSGADQALVIRPVWNGQTRTGWPKGGRTGAGWADGGPERGGPTRVGTNLSWADR</sequence>
<evidence type="ECO:0000313" key="3">
    <source>
        <dbReference type="Proteomes" id="UP001497516"/>
    </source>
</evidence>
<proteinExistence type="predicted"/>
<dbReference type="EMBL" id="OZ034817">
    <property type="protein sequence ID" value="CAL1382875.1"/>
    <property type="molecule type" value="Genomic_DNA"/>
</dbReference>
<keyword evidence="3" id="KW-1185">Reference proteome</keyword>
<feature type="region of interest" description="Disordered" evidence="1">
    <location>
        <begin position="1"/>
        <end position="28"/>
    </location>
</feature>
<gene>
    <name evidence="2" type="ORF">LTRI10_LOCUS24179</name>
</gene>
<dbReference type="Proteomes" id="UP001497516">
    <property type="component" value="Chromosome 4"/>
</dbReference>
<organism evidence="2 3">
    <name type="scientific">Linum trigynum</name>
    <dbReference type="NCBI Taxonomy" id="586398"/>
    <lineage>
        <taxon>Eukaryota</taxon>
        <taxon>Viridiplantae</taxon>
        <taxon>Streptophyta</taxon>
        <taxon>Embryophyta</taxon>
        <taxon>Tracheophyta</taxon>
        <taxon>Spermatophyta</taxon>
        <taxon>Magnoliopsida</taxon>
        <taxon>eudicotyledons</taxon>
        <taxon>Gunneridae</taxon>
        <taxon>Pentapetalae</taxon>
        <taxon>rosids</taxon>
        <taxon>fabids</taxon>
        <taxon>Malpighiales</taxon>
        <taxon>Linaceae</taxon>
        <taxon>Linum</taxon>
    </lineage>
</organism>
<evidence type="ECO:0000313" key="2">
    <source>
        <dbReference type="EMBL" id="CAL1382875.1"/>
    </source>
</evidence>